<comment type="caution">
    <text evidence="3">The sequence shown here is derived from an EMBL/GenBank/DDBJ whole genome shotgun (WGS) entry which is preliminary data.</text>
</comment>
<dbReference type="AlphaFoldDB" id="A0A0G0D836"/>
<keyword evidence="2" id="KW-1133">Transmembrane helix</keyword>
<feature type="region of interest" description="Disordered" evidence="1">
    <location>
        <begin position="1"/>
        <end position="32"/>
    </location>
</feature>
<proteinExistence type="predicted"/>
<reference evidence="3 4" key="1">
    <citation type="journal article" date="2015" name="Nature">
        <title>rRNA introns, odd ribosomes, and small enigmatic genomes across a large radiation of phyla.</title>
        <authorList>
            <person name="Brown C.T."/>
            <person name="Hug L.A."/>
            <person name="Thomas B.C."/>
            <person name="Sharon I."/>
            <person name="Castelle C.J."/>
            <person name="Singh A."/>
            <person name="Wilkins M.J."/>
            <person name="Williams K.H."/>
            <person name="Banfield J.F."/>
        </authorList>
    </citation>
    <scope>NUCLEOTIDE SEQUENCE [LARGE SCALE GENOMIC DNA]</scope>
</reference>
<feature type="transmembrane region" description="Helical" evidence="2">
    <location>
        <begin position="82"/>
        <end position="103"/>
    </location>
</feature>
<evidence type="ECO:0000256" key="1">
    <source>
        <dbReference type="SAM" id="MobiDB-lite"/>
    </source>
</evidence>
<keyword evidence="2" id="KW-0472">Membrane</keyword>
<keyword evidence="2" id="KW-0812">Transmembrane</keyword>
<sequence>MPNEAPIFSSQPLKEVAKPKTTRRRTTTTRQRAALKIDKPSATTTAKIDRKLDSIYKDDNGSLPNMKQIKIKRRGSPILRSLFWLFLVGGLLAAAAWAGFFIMPANKISEEKVVLKINGPELLTLGATSTYTIVFENKQNISLSNVVMSVRYPKGFVFLSSSLAARNQNKNEWDLGAIPAYKKNEITITGLTYGPIDEDQSWRVFLNYKPENLNSELQKMATLITKINATPFMVALAGPDKITVGDETEYTITLETNNSTWPTKLFVAPTWPANFYITTSTLPIEKTNHWFLISTPANATSTPNQYIIKVRGKFSDSTDTSATTKVALLLPTDSSPTPYTIATATVNTELIKNSVNLAMAINGSLTGVSTRPGDILNITLSLKNTSGKDINKAVVKLNLDAPAYKKISVLDWNNIVDKNDGDIQGQQISDTIRRGQIIWRGSNIAALNKIKNNDEITIDVRLPLKDIKAISWSNITEYKIMATTEITYVDATGATQTITANPTNLIINSDLNLEIRDKVENNASGKEEHAINWVLTNTFHALKNITLSADLYGDISWQGPEKVSIGTVNYDDKTKKLIWTIPELPENVDIAALPFIVTINQKNPTQNLLVSKVRLQGEDTVTGEKLDLLGNEIGL</sequence>
<protein>
    <recommendedName>
        <fullName evidence="5">DUF11 domain-containing protein</fullName>
    </recommendedName>
</protein>
<name>A0A0G0D836_9BACT</name>
<evidence type="ECO:0000256" key="2">
    <source>
        <dbReference type="SAM" id="Phobius"/>
    </source>
</evidence>
<evidence type="ECO:0000313" key="3">
    <source>
        <dbReference type="EMBL" id="KKP59425.1"/>
    </source>
</evidence>
<evidence type="ECO:0000313" key="4">
    <source>
        <dbReference type="Proteomes" id="UP000034927"/>
    </source>
</evidence>
<dbReference type="InterPro" id="IPR047589">
    <property type="entry name" value="DUF11_rpt"/>
</dbReference>
<dbReference type="Proteomes" id="UP000034927">
    <property type="component" value="Unassembled WGS sequence"/>
</dbReference>
<dbReference type="NCBIfam" id="TIGR01451">
    <property type="entry name" value="B_ant_repeat"/>
    <property type="match status" value="1"/>
</dbReference>
<gene>
    <name evidence="3" type="ORF">UR53_C0002G0039</name>
</gene>
<evidence type="ECO:0008006" key="5">
    <source>
        <dbReference type="Google" id="ProtNLM"/>
    </source>
</evidence>
<dbReference type="EMBL" id="LBPO01000002">
    <property type="protein sequence ID" value="KKP59425.1"/>
    <property type="molecule type" value="Genomic_DNA"/>
</dbReference>
<organism evidence="3 4">
    <name type="scientific">Candidatus Magasanikbacteria bacterium GW2011_GWC2_34_16</name>
    <dbReference type="NCBI Taxonomy" id="1619045"/>
    <lineage>
        <taxon>Bacteria</taxon>
        <taxon>Candidatus Magasanikiibacteriota</taxon>
    </lineage>
</organism>
<accession>A0A0G0D836</accession>